<accession>A0A0M9ALR9</accession>
<name>A0A0M9ALR9_9EURY</name>
<evidence type="ECO:0000256" key="1">
    <source>
        <dbReference type="SAM" id="MobiDB-lite"/>
    </source>
</evidence>
<evidence type="ECO:0000313" key="3">
    <source>
        <dbReference type="Proteomes" id="UP000037747"/>
    </source>
</evidence>
<dbReference type="PATRIC" id="fig|1705389.3.peg.2906"/>
<dbReference type="AlphaFoldDB" id="A0A0M9ALR9"/>
<gene>
    <name evidence="2" type="ORF">AMR74_16545</name>
</gene>
<proteinExistence type="predicted"/>
<dbReference type="RefSeq" id="WP_053773149.1">
    <property type="nucleotide sequence ID" value="NZ_LIST01000012.1"/>
</dbReference>
<dbReference type="STRING" id="1765655.AMR74_16545"/>
<feature type="region of interest" description="Disordered" evidence="1">
    <location>
        <begin position="85"/>
        <end position="109"/>
    </location>
</feature>
<reference evidence="2 3" key="1">
    <citation type="submission" date="2015-08" db="EMBL/GenBank/DDBJ databases">
        <title>Genomes of Isolates from Cabo Rojo, PR.</title>
        <authorList>
            <person name="Sanchez-Nieves R.L."/>
            <person name="Montalvo-Rodriguez R."/>
        </authorList>
    </citation>
    <scope>NUCLEOTIDE SEQUENCE [LARGE SCALE GENOMIC DNA]</scope>
    <source>
        <strain evidence="2 3">5</strain>
    </source>
</reference>
<dbReference type="Proteomes" id="UP000037747">
    <property type="component" value="Unassembled WGS sequence"/>
</dbReference>
<dbReference type="EMBL" id="LIST01000012">
    <property type="protein sequence ID" value="KOX93251.1"/>
    <property type="molecule type" value="Genomic_DNA"/>
</dbReference>
<comment type="caution">
    <text evidence="2">The sequence shown here is derived from an EMBL/GenBank/DDBJ whole genome shotgun (WGS) entry which is preliminary data.</text>
</comment>
<organism evidence="2 3">
    <name type="scientific">Halorubrum tropicale</name>
    <dbReference type="NCBI Taxonomy" id="1765655"/>
    <lineage>
        <taxon>Archaea</taxon>
        <taxon>Methanobacteriati</taxon>
        <taxon>Methanobacteriota</taxon>
        <taxon>Stenosarchaea group</taxon>
        <taxon>Halobacteria</taxon>
        <taxon>Halobacteriales</taxon>
        <taxon>Haloferacaceae</taxon>
        <taxon>Halorubrum</taxon>
    </lineage>
</organism>
<evidence type="ECO:0000313" key="2">
    <source>
        <dbReference type="EMBL" id="KOX93251.1"/>
    </source>
</evidence>
<keyword evidence="3" id="KW-1185">Reference proteome</keyword>
<sequence length="171" mass="19584">MTDEKHTLFIVERDDLDDAVPYQVTKAEHPPDSEQAKALEGVMCQLVEVAEDETGAPHRLVREVDTPAVTQSHYELHEERIEEERLVTDGGQREAEIDLSEREPPKEGDVTLTEDEIDLLVEVLPGVVAEEKRIEARQMMYKTGRGERLERVIKKLEEVKLERREAEVDDA</sequence>
<protein>
    <submittedName>
        <fullName evidence="2">Uncharacterized protein</fullName>
    </submittedName>
</protein>